<protein>
    <submittedName>
        <fullName evidence="2">Uncharacterized protein</fullName>
    </submittedName>
</protein>
<evidence type="ECO:0000313" key="3">
    <source>
        <dbReference type="Proteomes" id="UP000284706"/>
    </source>
</evidence>
<evidence type="ECO:0000313" key="2">
    <source>
        <dbReference type="EMBL" id="PPQ76602.1"/>
    </source>
</evidence>
<proteinExistence type="predicted"/>
<keyword evidence="3" id="KW-1185">Reference proteome</keyword>
<dbReference type="AlphaFoldDB" id="A0A409WDJ9"/>
<feature type="compositionally biased region" description="Basic and acidic residues" evidence="1">
    <location>
        <begin position="33"/>
        <end position="43"/>
    </location>
</feature>
<accession>A0A409WDJ9</accession>
<reference evidence="2 3" key="1">
    <citation type="journal article" date="2018" name="Evol. Lett.">
        <title>Horizontal gene cluster transfer increased hallucinogenic mushroom diversity.</title>
        <authorList>
            <person name="Reynolds H.T."/>
            <person name="Vijayakumar V."/>
            <person name="Gluck-Thaler E."/>
            <person name="Korotkin H.B."/>
            <person name="Matheny P.B."/>
            <person name="Slot J.C."/>
        </authorList>
    </citation>
    <scope>NUCLEOTIDE SEQUENCE [LARGE SCALE GENOMIC DNA]</scope>
    <source>
        <strain evidence="2 3">SRW20</strain>
    </source>
</reference>
<feature type="region of interest" description="Disordered" evidence="1">
    <location>
        <begin position="1"/>
        <end position="103"/>
    </location>
</feature>
<dbReference type="InParanoid" id="A0A409WDJ9"/>
<name>A0A409WDJ9_9AGAR</name>
<dbReference type="EMBL" id="NHYE01005142">
    <property type="protein sequence ID" value="PPQ76602.1"/>
    <property type="molecule type" value="Genomic_DNA"/>
</dbReference>
<sequence>MTSQAHASEAPSSATNPPAESSTTAIMPAPTPDDQHSAMEGKEPILSAPTGPKFETVAEPSSGDESGSLTDSSTTGVPERRKKKGRFSGAKDLLKGKLFRKRT</sequence>
<feature type="compositionally biased region" description="Polar residues" evidence="1">
    <location>
        <begin position="1"/>
        <end position="25"/>
    </location>
</feature>
<evidence type="ECO:0000256" key="1">
    <source>
        <dbReference type="SAM" id="MobiDB-lite"/>
    </source>
</evidence>
<dbReference type="Proteomes" id="UP000284706">
    <property type="component" value="Unassembled WGS sequence"/>
</dbReference>
<organism evidence="2 3">
    <name type="scientific">Gymnopilus dilepis</name>
    <dbReference type="NCBI Taxonomy" id="231916"/>
    <lineage>
        <taxon>Eukaryota</taxon>
        <taxon>Fungi</taxon>
        <taxon>Dikarya</taxon>
        <taxon>Basidiomycota</taxon>
        <taxon>Agaricomycotina</taxon>
        <taxon>Agaricomycetes</taxon>
        <taxon>Agaricomycetidae</taxon>
        <taxon>Agaricales</taxon>
        <taxon>Agaricineae</taxon>
        <taxon>Hymenogastraceae</taxon>
        <taxon>Gymnopilus</taxon>
    </lineage>
</organism>
<gene>
    <name evidence="2" type="ORF">CVT26_012857</name>
</gene>
<feature type="compositionally biased region" description="Polar residues" evidence="1">
    <location>
        <begin position="63"/>
        <end position="76"/>
    </location>
</feature>
<comment type="caution">
    <text evidence="2">The sequence shown here is derived from an EMBL/GenBank/DDBJ whole genome shotgun (WGS) entry which is preliminary data.</text>
</comment>